<dbReference type="OrthoDB" id="269227at2759"/>
<keyword evidence="4 7" id="KW-0274">FAD</keyword>
<keyword evidence="5" id="KW-0560">Oxidoreductase</keyword>
<dbReference type="EMBL" id="JABCIY010000249">
    <property type="protein sequence ID" value="KAF7186595.1"/>
    <property type="molecule type" value="Genomic_DNA"/>
</dbReference>
<dbReference type="Gene3D" id="3.30.560.10">
    <property type="entry name" value="Glucose Oxidase, domain 3"/>
    <property type="match status" value="1"/>
</dbReference>
<dbReference type="InterPro" id="IPR036188">
    <property type="entry name" value="FAD/NAD-bd_sf"/>
</dbReference>
<dbReference type="Pfam" id="PF00732">
    <property type="entry name" value="GMC_oxred_N"/>
    <property type="match status" value="1"/>
</dbReference>
<keyword evidence="3 8" id="KW-0285">Flavoprotein</keyword>
<feature type="binding site" evidence="7">
    <location>
        <position position="110"/>
    </location>
    <ligand>
        <name>FAD</name>
        <dbReference type="ChEBI" id="CHEBI:57692"/>
    </ligand>
</feature>
<dbReference type="Pfam" id="PF05199">
    <property type="entry name" value="GMC_oxred_C"/>
    <property type="match status" value="1"/>
</dbReference>
<evidence type="ECO:0000259" key="9">
    <source>
        <dbReference type="PROSITE" id="PS00623"/>
    </source>
</evidence>
<evidence type="ECO:0000313" key="11">
    <source>
        <dbReference type="EMBL" id="KAF7186595.1"/>
    </source>
</evidence>
<feature type="active site" description="Proton donor" evidence="6">
    <location>
        <position position="527"/>
    </location>
</feature>
<feature type="active site" description="Proton acceptor" evidence="6">
    <location>
        <position position="570"/>
    </location>
</feature>
<sequence>MHGPIYATFLTAASAAPAQFSNASREYDFIVVGGGTSGLVIANRLSEDPSISIAIIEAGDSVFNNTNVTSTSGYGLAFGTSIDWGYESTPQVFAGNYSQTLRAGRALGGTSTINGMTYMRAETGQIDAFSKVGNSLTWDSLLPYYEKSEGFQVPTAAQLEDGASYDAEVHGFDGPLTVGWPSQMVENNFSETLNATFESVGLPWNGEPNSGYMRGYNIFPKTLDPALNIREDAARAYYLPIKVRPNLDLYLNAFAERLTWRDDGSDAEPSADGVIFTSASDQKQQLLAKKEIVLSAGALRSPLLLEQSGVGNAKILGKHGIEVQVDLPFVGENLQDQTTTDTAYTAKQNFTGGGGFIGYYNANDVFGNSTNAVKAKVNSALPSYAQQIVEASGNIVSQTVIEELLDIQHKIIFDEKAVISEVIVNAPSSGSASLEYWGLIPFSRGSIHIQSANASAPAVINPNYFMLDWDVKQQVGTAEVARAVANTSPFKDLLGEETTPGLATVPANASETIWADWLKLTYRSNFHYISTAAMMSRELGGVVDDTHLVYGTANVRVVDASVLPFQVSGHLTSTLYALAERAADVIKARYA</sequence>
<evidence type="ECO:0000256" key="5">
    <source>
        <dbReference type="ARBA" id="ARBA00023002"/>
    </source>
</evidence>
<comment type="cofactor">
    <cofactor evidence="1 7">
        <name>FAD</name>
        <dbReference type="ChEBI" id="CHEBI:57692"/>
    </cofactor>
</comment>
<evidence type="ECO:0000256" key="3">
    <source>
        <dbReference type="ARBA" id="ARBA00022630"/>
    </source>
</evidence>
<evidence type="ECO:0000256" key="7">
    <source>
        <dbReference type="PIRSR" id="PIRSR000137-2"/>
    </source>
</evidence>
<evidence type="ECO:0000256" key="4">
    <source>
        <dbReference type="ARBA" id="ARBA00022827"/>
    </source>
</evidence>
<dbReference type="AlphaFoldDB" id="A0A8H6VCV0"/>
<evidence type="ECO:0000259" key="10">
    <source>
        <dbReference type="PROSITE" id="PS00624"/>
    </source>
</evidence>
<dbReference type="PIRSF" id="PIRSF000137">
    <property type="entry name" value="Alcohol_oxidase"/>
    <property type="match status" value="1"/>
</dbReference>
<comment type="similarity">
    <text evidence="2 8">Belongs to the GMC oxidoreductase family.</text>
</comment>
<name>A0A8H6VCV0_9PEZI</name>
<dbReference type="PROSITE" id="PS00624">
    <property type="entry name" value="GMC_OXRED_2"/>
    <property type="match status" value="1"/>
</dbReference>
<dbReference type="InterPro" id="IPR027424">
    <property type="entry name" value="Glucose_Oxidase_domain_2"/>
</dbReference>
<dbReference type="GO" id="GO:0050660">
    <property type="term" value="F:flavin adenine dinucleotide binding"/>
    <property type="evidence" value="ECO:0007669"/>
    <property type="project" value="InterPro"/>
</dbReference>
<dbReference type="Gene3D" id="4.10.450.10">
    <property type="entry name" value="Glucose Oxidase, domain 2"/>
    <property type="match status" value="1"/>
</dbReference>
<dbReference type="SUPFAM" id="SSF51905">
    <property type="entry name" value="FAD/NAD(P)-binding domain"/>
    <property type="match status" value="1"/>
</dbReference>
<organism evidence="11 12">
    <name type="scientific">Pseudocercospora fuligena</name>
    <dbReference type="NCBI Taxonomy" id="685502"/>
    <lineage>
        <taxon>Eukaryota</taxon>
        <taxon>Fungi</taxon>
        <taxon>Dikarya</taxon>
        <taxon>Ascomycota</taxon>
        <taxon>Pezizomycotina</taxon>
        <taxon>Dothideomycetes</taxon>
        <taxon>Dothideomycetidae</taxon>
        <taxon>Mycosphaerellales</taxon>
        <taxon>Mycosphaerellaceae</taxon>
        <taxon>Pseudocercospora</taxon>
    </lineage>
</organism>
<feature type="domain" description="Glucose-methanol-choline oxidoreductase N-terminal" evidence="9">
    <location>
        <begin position="104"/>
        <end position="127"/>
    </location>
</feature>
<keyword evidence="12" id="KW-1185">Reference proteome</keyword>
<gene>
    <name evidence="11" type="ORF">HII31_12004</name>
</gene>
<accession>A0A8H6VCV0</accession>
<dbReference type="SUPFAM" id="SSF54373">
    <property type="entry name" value="FAD-linked reductases, C-terminal domain"/>
    <property type="match status" value="1"/>
</dbReference>
<feature type="domain" description="Glucose-methanol-choline oxidoreductase N-terminal" evidence="10">
    <location>
        <begin position="297"/>
        <end position="311"/>
    </location>
</feature>
<reference evidence="11" key="1">
    <citation type="submission" date="2020-04" db="EMBL/GenBank/DDBJ databases">
        <title>Draft genome resource of the tomato pathogen Pseudocercospora fuligena.</title>
        <authorList>
            <person name="Zaccaron A."/>
        </authorList>
    </citation>
    <scope>NUCLEOTIDE SEQUENCE</scope>
    <source>
        <strain evidence="11">PF001</strain>
    </source>
</reference>
<proteinExistence type="inferred from homology"/>
<dbReference type="PANTHER" id="PTHR11552">
    <property type="entry name" value="GLUCOSE-METHANOL-CHOLINE GMC OXIDOREDUCTASE"/>
    <property type="match status" value="1"/>
</dbReference>
<protein>
    <submittedName>
        <fullName evidence="11">Glucose oxidase</fullName>
    </submittedName>
</protein>
<dbReference type="PANTHER" id="PTHR11552:SF201">
    <property type="entry name" value="GLUCOSE-METHANOL-CHOLINE OXIDOREDUCTASE N-TERMINAL DOMAIN-CONTAINING PROTEIN"/>
    <property type="match status" value="1"/>
</dbReference>
<evidence type="ECO:0000256" key="8">
    <source>
        <dbReference type="RuleBase" id="RU003968"/>
    </source>
</evidence>
<comment type="caution">
    <text evidence="11">The sequence shown here is derived from an EMBL/GenBank/DDBJ whole genome shotgun (WGS) entry which is preliminary data.</text>
</comment>
<feature type="binding site" evidence="7">
    <location>
        <begin position="36"/>
        <end position="37"/>
    </location>
    <ligand>
        <name>FAD</name>
        <dbReference type="ChEBI" id="CHEBI:57692"/>
    </ligand>
</feature>
<dbReference type="PROSITE" id="PS00623">
    <property type="entry name" value="GMC_OXRED_1"/>
    <property type="match status" value="1"/>
</dbReference>
<dbReference type="GO" id="GO:0016614">
    <property type="term" value="F:oxidoreductase activity, acting on CH-OH group of donors"/>
    <property type="evidence" value="ECO:0007669"/>
    <property type="project" value="InterPro"/>
</dbReference>
<dbReference type="InterPro" id="IPR000172">
    <property type="entry name" value="GMC_OxRdtase_N"/>
</dbReference>
<evidence type="ECO:0000256" key="6">
    <source>
        <dbReference type="PIRSR" id="PIRSR000137-1"/>
    </source>
</evidence>
<dbReference type="InterPro" id="IPR007867">
    <property type="entry name" value="GMC_OxRtase_C"/>
</dbReference>
<evidence type="ECO:0000256" key="2">
    <source>
        <dbReference type="ARBA" id="ARBA00010790"/>
    </source>
</evidence>
<dbReference type="Gene3D" id="3.50.50.60">
    <property type="entry name" value="FAD/NAD(P)-binding domain"/>
    <property type="match status" value="1"/>
</dbReference>
<evidence type="ECO:0000313" key="12">
    <source>
        <dbReference type="Proteomes" id="UP000660729"/>
    </source>
</evidence>
<dbReference type="Proteomes" id="UP000660729">
    <property type="component" value="Unassembled WGS sequence"/>
</dbReference>
<evidence type="ECO:0000256" key="1">
    <source>
        <dbReference type="ARBA" id="ARBA00001974"/>
    </source>
</evidence>
<dbReference type="InterPro" id="IPR012132">
    <property type="entry name" value="GMC_OxRdtase"/>
</dbReference>